<organism evidence="4 5">
    <name type="scientific">Cyphellophora attinorum</name>
    <dbReference type="NCBI Taxonomy" id="1664694"/>
    <lineage>
        <taxon>Eukaryota</taxon>
        <taxon>Fungi</taxon>
        <taxon>Dikarya</taxon>
        <taxon>Ascomycota</taxon>
        <taxon>Pezizomycotina</taxon>
        <taxon>Eurotiomycetes</taxon>
        <taxon>Chaetothyriomycetidae</taxon>
        <taxon>Chaetothyriales</taxon>
        <taxon>Cyphellophoraceae</taxon>
        <taxon>Cyphellophora</taxon>
    </lineage>
</organism>
<dbReference type="GeneID" id="28731671"/>
<dbReference type="VEuPathDB" id="FungiDB:AB675_10983"/>
<dbReference type="InterPro" id="IPR041628">
    <property type="entry name" value="ChlI/MoxR_AAA_lid"/>
</dbReference>
<dbReference type="EMBL" id="LFJN01000039">
    <property type="protein sequence ID" value="KPI35554.1"/>
    <property type="molecule type" value="Genomic_DNA"/>
</dbReference>
<feature type="domain" description="ChlI/MoxR AAA lid" evidence="3">
    <location>
        <begin position="267"/>
        <end position="324"/>
    </location>
</feature>
<keyword evidence="5" id="KW-1185">Reference proteome</keyword>
<accession>A0A0N1NXI1</accession>
<reference evidence="4 5" key="1">
    <citation type="submission" date="2015-06" db="EMBL/GenBank/DDBJ databases">
        <title>Draft genome of the ant-associated black yeast Phialophora attae CBS 131958.</title>
        <authorList>
            <person name="Moreno L.F."/>
            <person name="Stielow B.J."/>
            <person name="de Hoog S."/>
            <person name="Vicente V.A."/>
            <person name="Weiss V.A."/>
            <person name="de Vries M."/>
            <person name="Cruz L.M."/>
            <person name="Souza E.M."/>
        </authorList>
    </citation>
    <scope>NUCLEOTIDE SEQUENCE [LARGE SCALE GENOMIC DNA]</scope>
    <source>
        <strain evidence="4 5">CBS 131958</strain>
    </source>
</reference>
<dbReference type="GO" id="GO:0016851">
    <property type="term" value="F:magnesium chelatase activity"/>
    <property type="evidence" value="ECO:0007669"/>
    <property type="project" value="UniProtKB-EC"/>
</dbReference>
<dbReference type="Pfam" id="PF17863">
    <property type="entry name" value="AAA_lid_2"/>
    <property type="match status" value="1"/>
</dbReference>
<dbReference type="PANTHER" id="PTHR11603:SF132">
    <property type="entry name" value="C2H2-TYPE DOMAIN-CONTAINING PROTEIN"/>
    <property type="match status" value="1"/>
</dbReference>
<comment type="pathway">
    <text evidence="2">Porphyrin-containing compound metabolism.</text>
</comment>
<dbReference type="PANTHER" id="PTHR11603">
    <property type="entry name" value="AAA FAMILY ATPASE"/>
    <property type="match status" value="1"/>
</dbReference>
<dbReference type="AlphaFoldDB" id="A0A0N1NXI1"/>
<evidence type="ECO:0000313" key="4">
    <source>
        <dbReference type="EMBL" id="KPI35554.1"/>
    </source>
</evidence>
<sequence length="358" mass="40126">MDLEQLLATVPSDLELAVLLGLIARQPCLIYGNDDSINNLASELALIVSDKFKLSYAVLEPSDLQSVDTFVEAILDDTHHFADDADFDNSDSEAAATTLRSRIANVSFRGGACSHVEQQTLDNRMVVNVIIAKNFNYASHDVQIQVMDLIRKHRVFSKTTVHPVPKLFLFLPIVSISTMHVRINGQLNDRIFISHRHKPEDGFPNVEDMEMDDPFRSASLSRSRSSTQHHIGKDSLDRLAELGKQVTITPEVRRHLQDIVVFLRMERGVDSGITPYSNVCFVDLAKYLAPLHGIDYVTPSLLELAAKKVFPHRLIVAEPERERSTQFGSDIGAVRQYMRGLEPEHVIDAVLAKVPNPR</sequence>
<dbReference type="Gene3D" id="1.10.8.80">
    <property type="entry name" value="Magnesium chelatase subunit I, C-Terminal domain"/>
    <property type="match status" value="1"/>
</dbReference>
<evidence type="ECO:0000259" key="3">
    <source>
        <dbReference type="Pfam" id="PF17863"/>
    </source>
</evidence>
<gene>
    <name evidence="4" type="ORF">AB675_10983</name>
</gene>
<dbReference type="RefSeq" id="XP_017995517.1">
    <property type="nucleotide sequence ID" value="XM_018139791.1"/>
</dbReference>
<evidence type="ECO:0000313" key="5">
    <source>
        <dbReference type="Proteomes" id="UP000038010"/>
    </source>
</evidence>
<evidence type="ECO:0000256" key="1">
    <source>
        <dbReference type="ARBA" id="ARBA00012825"/>
    </source>
</evidence>
<dbReference type="Proteomes" id="UP000038010">
    <property type="component" value="Unassembled WGS sequence"/>
</dbReference>
<proteinExistence type="predicted"/>
<protein>
    <recommendedName>
        <fullName evidence="1">magnesium chelatase</fullName>
        <ecNumber evidence="1">6.6.1.1</ecNumber>
    </recommendedName>
</protein>
<dbReference type="InterPro" id="IPR052041">
    <property type="entry name" value="Nucleic_acid_metab_PIN/TRAM"/>
</dbReference>
<dbReference type="EC" id="6.6.1.1" evidence="1"/>
<dbReference type="OrthoDB" id="5582146at2759"/>
<evidence type="ECO:0000256" key="2">
    <source>
        <dbReference type="ARBA" id="ARBA00023444"/>
    </source>
</evidence>
<name>A0A0N1NXI1_9EURO</name>
<comment type="caution">
    <text evidence="4">The sequence shown here is derived from an EMBL/GenBank/DDBJ whole genome shotgun (WGS) entry which is preliminary data.</text>
</comment>